<comment type="caution">
    <text evidence="2">The sequence shown here is derived from an EMBL/GenBank/DDBJ whole genome shotgun (WGS) entry which is preliminary data.</text>
</comment>
<evidence type="ECO:0000256" key="1">
    <source>
        <dbReference type="SAM" id="SignalP"/>
    </source>
</evidence>
<accession>A0A3R9R097</accession>
<keyword evidence="3" id="KW-1185">Reference proteome</keyword>
<protein>
    <recommendedName>
        <fullName evidence="4">Outer membrane beta-barrel porin/alpha-amylase</fullName>
    </recommendedName>
</protein>
<evidence type="ECO:0000313" key="3">
    <source>
        <dbReference type="Proteomes" id="UP000269669"/>
    </source>
</evidence>
<organism evidence="2 3">
    <name type="scientific">Edaphobacter aggregans</name>
    <dbReference type="NCBI Taxonomy" id="570835"/>
    <lineage>
        <taxon>Bacteria</taxon>
        <taxon>Pseudomonadati</taxon>
        <taxon>Acidobacteriota</taxon>
        <taxon>Terriglobia</taxon>
        <taxon>Terriglobales</taxon>
        <taxon>Acidobacteriaceae</taxon>
        <taxon>Edaphobacter</taxon>
    </lineage>
</organism>
<reference evidence="2 3" key="1">
    <citation type="submission" date="2018-12" db="EMBL/GenBank/DDBJ databases">
        <title>Sequencing of bacterial isolates from soil warming experiment in Harvard Forest, Massachusetts, USA.</title>
        <authorList>
            <person name="Deangelis K."/>
        </authorList>
    </citation>
    <scope>NUCLEOTIDE SEQUENCE [LARGE SCALE GENOMIC DNA]</scope>
    <source>
        <strain evidence="2 3">EB153</strain>
    </source>
</reference>
<sequence>MRSVVAVFFLQMTSFLWSQTPTPPPAAPDTTSLAKQTQNPVGDIVSVPFQFNFNSGGAYQDQTFFNLNFQPVIPIHLTHNWTLIARTIVPIVSIPTGNGVSYSGVGDIQQQTFFTPAHPRKIIWGIGPAFSFPTATAYPAKTGTWAMGPSVVLLATPGPWVLGSLFVQFSPLTDANGPPRTNNFLWQYFVNYNFGKGWALSAAPSITANWDASRSQRWTVPVGGGISRTLVFQRQPMTLGFQYYYNSIRPDSANSTTLRFNVALIYPQKPSTK</sequence>
<evidence type="ECO:0000313" key="2">
    <source>
        <dbReference type="EMBL" id="RSL14853.1"/>
    </source>
</evidence>
<proteinExistence type="predicted"/>
<dbReference type="OrthoDB" id="9809066at2"/>
<keyword evidence="1" id="KW-0732">Signal</keyword>
<dbReference type="RefSeq" id="WP_125483668.1">
    <property type="nucleotide sequence ID" value="NZ_RSDW01000001.1"/>
</dbReference>
<dbReference type="Proteomes" id="UP000269669">
    <property type="component" value="Unassembled WGS sequence"/>
</dbReference>
<gene>
    <name evidence="2" type="ORF">EDE15_0321</name>
</gene>
<dbReference type="EMBL" id="RSDW01000001">
    <property type="protein sequence ID" value="RSL14853.1"/>
    <property type="molecule type" value="Genomic_DNA"/>
</dbReference>
<dbReference type="AlphaFoldDB" id="A0A3R9R097"/>
<feature type="signal peptide" evidence="1">
    <location>
        <begin position="1"/>
        <end position="18"/>
    </location>
</feature>
<feature type="chain" id="PRO_5018772645" description="Outer membrane beta-barrel porin/alpha-amylase" evidence="1">
    <location>
        <begin position="19"/>
        <end position="273"/>
    </location>
</feature>
<evidence type="ECO:0008006" key="4">
    <source>
        <dbReference type="Google" id="ProtNLM"/>
    </source>
</evidence>
<name>A0A3R9R097_9BACT</name>